<proteinExistence type="predicted"/>
<dbReference type="PROSITE" id="PS50894">
    <property type="entry name" value="HPT"/>
    <property type="match status" value="1"/>
</dbReference>
<dbReference type="GO" id="GO:0000160">
    <property type="term" value="P:phosphorelay signal transduction system"/>
    <property type="evidence" value="ECO:0007669"/>
    <property type="project" value="InterPro"/>
</dbReference>
<feature type="domain" description="HPt" evidence="1">
    <location>
        <begin position="36"/>
        <end position="129"/>
    </location>
</feature>
<dbReference type="SMART" id="SM00073">
    <property type="entry name" value="HPT"/>
    <property type="match status" value="1"/>
</dbReference>
<dbReference type="PANTHER" id="PTHR28242">
    <property type="entry name" value="PHOSPHORELAY INTERMEDIATE PROTEIN YPD1"/>
    <property type="match status" value="1"/>
</dbReference>
<dbReference type="EMBL" id="UOEU01000767">
    <property type="protein sequence ID" value="VAW39860.1"/>
    <property type="molecule type" value="Genomic_DNA"/>
</dbReference>
<dbReference type="Gene3D" id="1.20.120.160">
    <property type="entry name" value="HPT domain"/>
    <property type="match status" value="1"/>
</dbReference>
<name>A0A3B0VGT5_9ZZZZ</name>
<dbReference type="InterPro" id="IPR036641">
    <property type="entry name" value="HPT_dom_sf"/>
</dbReference>
<dbReference type="InterPro" id="IPR045871">
    <property type="entry name" value="AHP1-5/YPD1"/>
</dbReference>
<dbReference type="CDD" id="cd00088">
    <property type="entry name" value="HPT"/>
    <property type="match status" value="1"/>
</dbReference>
<dbReference type="SUPFAM" id="SSF47226">
    <property type="entry name" value="Histidine-containing phosphotransfer domain, HPT domain"/>
    <property type="match status" value="1"/>
</dbReference>
<organism evidence="2">
    <name type="scientific">hydrothermal vent metagenome</name>
    <dbReference type="NCBI Taxonomy" id="652676"/>
    <lineage>
        <taxon>unclassified sequences</taxon>
        <taxon>metagenomes</taxon>
        <taxon>ecological metagenomes</taxon>
    </lineage>
</organism>
<dbReference type="GO" id="GO:0009927">
    <property type="term" value="F:histidine phosphotransfer kinase activity"/>
    <property type="evidence" value="ECO:0007669"/>
    <property type="project" value="InterPro"/>
</dbReference>
<protein>
    <recommendedName>
        <fullName evidence="1">HPt domain-containing protein</fullName>
    </recommendedName>
</protein>
<accession>A0A3B0VGT5</accession>
<reference evidence="2" key="1">
    <citation type="submission" date="2018-06" db="EMBL/GenBank/DDBJ databases">
        <authorList>
            <person name="Zhirakovskaya E."/>
        </authorList>
    </citation>
    <scope>NUCLEOTIDE SEQUENCE</scope>
</reference>
<dbReference type="AlphaFoldDB" id="A0A3B0VGT5"/>
<evidence type="ECO:0000313" key="2">
    <source>
        <dbReference type="EMBL" id="VAW39860.1"/>
    </source>
</evidence>
<dbReference type="InterPro" id="IPR008207">
    <property type="entry name" value="Sig_transdc_His_kin_Hpt_dom"/>
</dbReference>
<dbReference type="GO" id="GO:0005634">
    <property type="term" value="C:nucleus"/>
    <property type="evidence" value="ECO:0007669"/>
    <property type="project" value="TreeGrafter"/>
</dbReference>
<evidence type="ECO:0000259" key="1">
    <source>
        <dbReference type="PROSITE" id="PS50894"/>
    </source>
</evidence>
<sequence>MQMNSTQLETAAPFQSVQQIQATVREALQFIMGNSSPEMLKEMSIIFMEDATPLINQLKVSYSNQDFKSINMAAHTLKGSSATMGLEKIADLCLAIEISSKRQENSQLRIHISNVESEYAQIRNALLAFQI</sequence>
<dbReference type="GO" id="GO:0005737">
    <property type="term" value="C:cytoplasm"/>
    <property type="evidence" value="ECO:0007669"/>
    <property type="project" value="TreeGrafter"/>
</dbReference>
<dbReference type="Pfam" id="PF01627">
    <property type="entry name" value="Hpt"/>
    <property type="match status" value="1"/>
</dbReference>
<dbReference type="GO" id="GO:0043424">
    <property type="term" value="F:protein histidine kinase binding"/>
    <property type="evidence" value="ECO:0007669"/>
    <property type="project" value="InterPro"/>
</dbReference>
<gene>
    <name evidence="2" type="ORF">MNBD_CHLOROFLEXI01-1254</name>
</gene>
<dbReference type="PANTHER" id="PTHR28242:SF52">
    <property type="entry name" value="PHOSPHORELAY INTERMEDIATE PROTEIN YPD1"/>
    <property type="match status" value="1"/>
</dbReference>